<dbReference type="Gene3D" id="1.20.140.10">
    <property type="entry name" value="Butyryl-CoA Dehydrogenase, subunit A, domain 3"/>
    <property type="match status" value="1"/>
</dbReference>
<dbReference type="InterPro" id="IPR006091">
    <property type="entry name" value="Acyl-CoA_Oxase/DH_mid-dom"/>
</dbReference>
<dbReference type="PROSITE" id="PS00073">
    <property type="entry name" value="ACYL_COA_DH_2"/>
    <property type="match status" value="1"/>
</dbReference>
<comment type="cofactor">
    <cofactor evidence="1 5">
        <name>FAD</name>
        <dbReference type="ChEBI" id="CHEBI:57692"/>
    </cofactor>
</comment>
<accession>A0ABV6E5V5</accession>
<dbReference type="InterPro" id="IPR037069">
    <property type="entry name" value="AcylCoA_DH/ox_N_sf"/>
</dbReference>
<evidence type="ECO:0000313" key="10">
    <source>
        <dbReference type="Proteomes" id="UP001589698"/>
    </source>
</evidence>
<dbReference type="Pfam" id="PF02770">
    <property type="entry name" value="Acyl-CoA_dh_M"/>
    <property type="match status" value="1"/>
</dbReference>
<dbReference type="InterPro" id="IPR036250">
    <property type="entry name" value="AcylCo_DH-like_C"/>
</dbReference>
<evidence type="ECO:0000256" key="1">
    <source>
        <dbReference type="ARBA" id="ARBA00001974"/>
    </source>
</evidence>
<evidence type="ECO:0000256" key="2">
    <source>
        <dbReference type="ARBA" id="ARBA00009347"/>
    </source>
</evidence>
<dbReference type="Gene3D" id="1.10.540.10">
    <property type="entry name" value="Acyl-CoA dehydrogenase/oxidase, N-terminal domain"/>
    <property type="match status" value="1"/>
</dbReference>
<evidence type="ECO:0000313" key="9">
    <source>
        <dbReference type="EMBL" id="MFC0224360.1"/>
    </source>
</evidence>
<organism evidence="9 10">
    <name type="scientific">Nocardioides zeicaulis</name>
    <dbReference type="NCBI Taxonomy" id="1776857"/>
    <lineage>
        <taxon>Bacteria</taxon>
        <taxon>Bacillati</taxon>
        <taxon>Actinomycetota</taxon>
        <taxon>Actinomycetes</taxon>
        <taxon>Propionibacteriales</taxon>
        <taxon>Nocardioidaceae</taxon>
        <taxon>Nocardioides</taxon>
    </lineage>
</organism>
<dbReference type="EMBL" id="JBHLXH010000002">
    <property type="protein sequence ID" value="MFC0224360.1"/>
    <property type="molecule type" value="Genomic_DNA"/>
</dbReference>
<gene>
    <name evidence="9" type="ORF">ACFFJG_17880</name>
</gene>
<evidence type="ECO:0000256" key="3">
    <source>
        <dbReference type="ARBA" id="ARBA00022630"/>
    </source>
</evidence>
<dbReference type="RefSeq" id="WP_378520130.1">
    <property type="nucleotide sequence ID" value="NZ_CBCSDI010000047.1"/>
</dbReference>
<dbReference type="SUPFAM" id="SSF56645">
    <property type="entry name" value="Acyl-CoA dehydrogenase NM domain-like"/>
    <property type="match status" value="1"/>
</dbReference>
<comment type="caution">
    <text evidence="9">The sequence shown here is derived from an EMBL/GenBank/DDBJ whole genome shotgun (WGS) entry which is preliminary data.</text>
</comment>
<evidence type="ECO:0000259" key="6">
    <source>
        <dbReference type="Pfam" id="PF00441"/>
    </source>
</evidence>
<evidence type="ECO:0000256" key="4">
    <source>
        <dbReference type="ARBA" id="ARBA00022827"/>
    </source>
</evidence>
<dbReference type="PANTHER" id="PTHR43884">
    <property type="entry name" value="ACYL-COA DEHYDROGENASE"/>
    <property type="match status" value="1"/>
</dbReference>
<dbReference type="Gene3D" id="2.40.110.10">
    <property type="entry name" value="Butyryl-CoA Dehydrogenase, subunit A, domain 2"/>
    <property type="match status" value="1"/>
</dbReference>
<dbReference type="Pfam" id="PF00441">
    <property type="entry name" value="Acyl-CoA_dh_1"/>
    <property type="match status" value="1"/>
</dbReference>
<keyword evidence="10" id="KW-1185">Reference proteome</keyword>
<dbReference type="SUPFAM" id="SSF47203">
    <property type="entry name" value="Acyl-CoA dehydrogenase C-terminal domain-like"/>
    <property type="match status" value="1"/>
</dbReference>
<feature type="domain" description="Acyl-CoA dehydrogenase/oxidase N-terminal" evidence="8">
    <location>
        <begin position="10"/>
        <end position="121"/>
    </location>
</feature>
<dbReference type="InterPro" id="IPR046373">
    <property type="entry name" value="Acyl-CoA_Oxase/DH_mid-dom_sf"/>
</dbReference>
<dbReference type="PIRSF" id="PIRSF016578">
    <property type="entry name" value="HsaA"/>
    <property type="match status" value="1"/>
</dbReference>
<dbReference type="PROSITE" id="PS00072">
    <property type="entry name" value="ACYL_COA_DH_1"/>
    <property type="match status" value="1"/>
</dbReference>
<evidence type="ECO:0000256" key="5">
    <source>
        <dbReference type="RuleBase" id="RU362125"/>
    </source>
</evidence>
<dbReference type="Proteomes" id="UP001589698">
    <property type="component" value="Unassembled WGS sequence"/>
</dbReference>
<dbReference type="PANTHER" id="PTHR43884:SF12">
    <property type="entry name" value="ISOVALERYL-COA DEHYDROGENASE, MITOCHONDRIAL-RELATED"/>
    <property type="match status" value="1"/>
</dbReference>
<evidence type="ECO:0000259" key="7">
    <source>
        <dbReference type="Pfam" id="PF02770"/>
    </source>
</evidence>
<comment type="similarity">
    <text evidence="2 5">Belongs to the acyl-CoA dehydrogenase family.</text>
</comment>
<keyword evidence="3 5" id="KW-0285">Flavoprotein</keyword>
<feature type="domain" description="Acyl-CoA dehydrogenase/oxidase C-terminal" evidence="6">
    <location>
        <begin position="233"/>
        <end position="383"/>
    </location>
</feature>
<proteinExistence type="inferred from homology"/>
<dbReference type="InterPro" id="IPR009075">
    <property type="entry name" value="AcylCo_DH/oxidase_C"/>
</dbReference>
<protein>
    <submittedName>
        <fullName evidence="9">Acyl-CoA dehydrogenase family protein</fullName>
    </submittedName>
</protein>
<dbReference type="InterPro" id="IPR013786">
    <property type="entry name" value="AcylCoA_DH/ox_N"/>
</dbReference>
<sequence length="390" mass="41930">MSEFPLYALSEEHQAVREAVRALCDAKIAPFAAAVDEEARYPHEAAEALLASDFHAPHVPEQYGGAGADALATVLVIEEVARACVSSSLIPAVNKLGSLPVQVAGSEELKQTYLSKLARGEGGFSYCLSEPDAGSDAGGMKTRAVRDGDEWVLDGVKRWITNAGESEFYTVMAVTDPEKKTRGGISAFVVEKSDEGVSFGAPEKKLGIKGSPTREVYLDKVRIPASRMIGEEGSGFVTAMKTLDHTRVTIAAQAVGVAQGALDHALDYAKERQQFGKSISDFQGMQFMLADMGMKVEAARQMTYAAAGRSERGDDDLTFFGAAAKCFASDVAMEVTVNAVQVLGGYGFTRDYPVERMMRDAKITQIYEGTNQVQRIVMARQLLAGVQSQL</sequence>
<evidence type="ECO:0000259" key="8">
    <source>
        <dbReference type="Pfam" id="PF02771"/>
    </source>
</evidence>
<keyword evidence="5" id="KW-0560">Oxidoreductase</keyword>
<reference evidence="9 10" key="1">
    <citation type="submission" date="2024-09" db="EMBL/GenBank/DDBJ databases">
        <authorList>
            <person name="Sun Q."/>
            <person name="Mori K."/>
        </authorList>
    </citation>
    <scope>NUCLEOTIDE SEQUENCE [LARGE SCALE GENOMIC DNA]</scope>
    <source>
        <strain evidence="9 10">CCM 8654</strain>
    </source>
</reference>
<keyword evidence="4 5" id="KW-0274">FAD</keyword>
<dbReference type="InterPro" id="IPR006089">
    <property type="entry name" value="Acyl-CoA_DH_CS"/>
</dbReference>
<name>A0ABV6E5V5_9ACTN</name>
<dbReference type="Pfam" id="PF02771">
    <property type="entry name" value="Acyl-CoA_dh_N"/>
    <property type="match status" value="1"/>
</dbReference>
<feature type="domain" description="Acyl-CoA oxidase/dehydrogenase middle" evidence="7">
    <location>
        <begin position="126"/>
        <end position="221"/>
    </location>
</feature>
<dbReference type="InterPro" id="IPR009100">
    <property type="entry name" value="AcylCoA_DH/oxidase_NM_dom_sf"/>
</dbReference>